<dbReference type="EnsemblMetazoa" id="MESCA000390-RA">
    <property type="protein sequence ID" value="MESCA000390-PA"/>
    <property type="gene ID" value="MESCA000390"/>
</dbReference>
<dbReference type="AlphaFoldDB" id="T1GAX4"/>
<protein>
    <recommendedName>
        <fullName evidence="13">O-acyltransferase</fullName>
    </recommendedName>
</protein>
<evidence type="ECO:0000313" key="11">
    <source>
        <dbReference type="EnsemblMetazoa" id="MESCA000390-PA"/>
    </source>
</evidence>
<feature type="transmembrane region" description="Helical" evidence="10">
    <location>
        <begin position="77"/>
        <end position="97"/>
    </location>
</feature>
<proteinExistence type="inferred from homology"/>
<dbReference type="GO" id="GO:0008203">
    <property type="term" value="P:cholesterol metabolic process"/>
    <property type="evidence" value="ECO:0007669"/>
    <property type="project" value="TreeGrafter"/>
</dbReference>
<feature type="transmembrane region" description="Helical" evidence="10">
    <location>
        <begin position="117"/>
        <end position="142"/>
    </location>
</feature>
<evidence type="ECO:0000256" key="5">
    <source>
        <dbReference type="ARBA" id="ARBA00022824"/>
    </source>
</evidence>
<dbReference type="PIRSF" id="PIRSF000439">
    <property type="entry name" value="Oat_ACAT_DAG_ARE"/>
    <property type="match status" value="1"/>
</dbReference>
<feature type="active site" evidence="9">
    <location>
        <position position="217"/>
    </location>
</feature>
<comment type="similarity">
    <text evidence="2">Belongs to the membrane-bound acyltransferase family. Sterol o-acyltransferase subfamily.</text>
</comment>
<name>T1GAX4_MEGSC</name>
<evidence type="ECO:0000256" key="9">
    <source>
        <dbReference type="PIRSR" id="PIRSR000439-1"/>
    </source>
</evidence>
<dbReference type="GO" id="GO:0008374">
    <property type="term" value="F:O-acyltransferase activity"/>
    <property type="evidence" value="ECO:0007669"/>
    <property type="project" value="InterPro"/>
</dbReference>
<evidence type="ECO:0000313" key="12">
    <source>
        <dbReference type="Proteomes" id="UP000015102"/>
    </source>
</evidence>
<feature type="transmembrane region" description="Helical" evidence="10">
    <location>
        <begin position="257"/>
        <end position="276"/>
    </location>
</feature>
<dbReference type="HOGENOM" id="CLU_018190_1_0_1"/>
<evidence type="ECO:0000256" key="4">
    <source>
        <dbReference type="ARBA" id="ARBA00022692"/>
    </source>
</evidence>
<keyword evidence="12" id="KW-1185">Reference proteome</keyword>
<keyword evidence="4 10" id="KW-0812">Transmembrane</keyword>
<keyword evidence="3" id="KW-0808">Transferase</keyword>
<keyword evidence="6 10" id="KW-1133">Transmembrane helix</keyword>
<dbReference type="STRING" id="36166.T1GAX4"/>
<organism evidence="11 12">
    <name type="scientific">Megaselia scalaris</name>
    <name type="common">Humpbacked fly</name>
    <name type="synonym">Phora scalaris</name>
    <dbReference type="NCBI Taxonomy" id="36166"/>
    <lineage>
        <taxon>Eukaryota</taxon>
        <taxon>Metazoa</taxon>
        <taxon>Ecdysozoa</taxon>
        <taxon>Arthropoda</taxon>
        <taxon>Hexapoda</taxon>
        <taxon>Insecta</taxon>
        <taxon>Pterygota</taxon>
        <taxon>Neoptera</taxon>
        <taxon>Endopterygota</taxon>
        <taxon>Diptera</taxon>
        <taxon>Brachycera</taxon>
        <taxon>Muscomorpha</taxon>
        <taxon>Platypezoidea</taxon>
        <taxon>Phoridae</taxon>
        <taxon>Megaseliini</taxon>
        <taxon>Megaselia</taxon>
    </lineage>
</organism>
<evidence type="ECO:0000256" key="3">
    <source>
        <dbReference type="ARBA" id="ARBA00022679"/>
    </source>
</evidence>
<accession>T1GAX4</accession>
<evidence type="ECO:0000256" key="2">
    <source>
        <dbReference type="ARBA" id="ARBA00009010"/>
    </source>
</evidence>
<feature type="transmembrane region" description="Helical" evidence="10">
    <location>
        <begin position="48"/>
        <end position="65"/>
    </location>
</feature>
<evidence type="ECO:0000256" key="6">
    <source>
        <dbReference type="ARBA" id="ARBA00022989"/>
    </source>
</evidence>
<reference evidence="11" key="2">
    <citation type="submission" date="2015-06" db="UniProtKB">
        <authorList>
            <consortium name="EnsemblMetazoa"/>
        </authorList>
    </citation>
    <scope>IDENTIFICATION</scope>
</reference>
<keyword evidence="8" id="KW-0012">Acyltransferase</keyword>
<evidence type="ECO:0000256" key="7">
    <source>
        <dbReference type="ARBA" id="ARBA00023136"/>
    </source>
</evidence>
<keyword evidence="7 10" id="KW-0472">Membrane</keyword>
<dbReference type="PANTHER" id="PTHR10408:SF8">
    <property type="entry name" value="O-ACYLTRANSFERASE"/>
    <property type="match status" value="1"/>
</dbReference>
<evidence type="ECO:0008006" key="13">
    <source>
        <dbReference type="Google" id="ProtNLM"/>
    </source>
</evidence>
<dbReference type="EMBL" id="CAQQ02182836">
    <property type="status" value="NOT_ANNOTATED_CDS"/>
    <property type="molecule type" value="Genomic_DNA"/>
</dbReference>
<evidence type="ECO:0000256" key="8">
    <source>
        <dbReference type="ARBA" id="ARBA00023315"/>
    </source>
</evidence>
<dbReference type="InterPro" id="IPR014371">
    <property type="entry name" value="Oat_ACAT_DAG_ARE"/>
</dbReference>
<dbReference type="PANTHER" id="PTHR10408">
    <property type="entry name" value="STEROL O-ACYLTRANSFERASE"/>
    <property type="match status" value="1"/>
</dbReference>
<dbReference type="Proteomes" id="UP000015102">
    <property type="component" value="Unassembled WGS sequence"/>
</dbReference>
<evidence type="ECO:0000256" key="10">
    <source>
        <dbReference type="SAM" id="Phobius"/>
    </source>
</evidence>
<comment type="subcellular location">
    <subcellularLocation>
        <location evidence="1">Endoplasmic reticulum membrane</location>
        <topology evidence="1">Multi-pass membrane protein</topology>
    </subcellularLocation>
</comment>
<dbReference type="InterPro" id="IPR004299">
    <property type="entry name" value="MBOAT_fam"/>
</dbReference>
<reference evidence="12" key="1">
    <citation type="submission" date="2013-02" db="EMBL/GenBank/DDBJ databases">
        <authorList>
            <person name="Hughes D."/>
        </authorList>
    </citation>
    <scope>NUCLEOTIDE SEQUENCE</scope>
    <source>
        <strain>Durham</strain>
        <strain evidence="12">NC isolate 2 -- Noor lab</strain>
    </source>
</reference>
<dbReference type="Pfam" id="PF03062">
    <property type="entry name" value="MBOAT"/>
    <property type="match status" value="1"/>
</dbReference>
<feature type="transmembrane region" description="Helical" evidence="10">
    <location>
        <begin position="227"/>
        <end position="245"/>
    </location>
</feature>
<evidence type="ECO:0000256" key="1">
    <source>
        <dbReference type="ARBA" id="ARBA00004477"/>
    </source>
</evidence>
<sequence length="309" mass="36581">MDLPFVSSSVLLLETVRLMMKMHAFVRTNVGWQLQGKLKSDSKAQVPLSKFSSYLYFLFAPTLIYRNEYPRTKQIRWKFALSCLSEVIAIMFVYSYVHERYIDPLFKKYGEEEITRASLSVKIFGMLMPSTIIFLCGFYLILHSWMNFAAEVLRFADRMFYKDWWTASNYEAYYRNWNIVVHDWLYEYIYKDMYNHIFKGSKLMSSLTVFFVSAYVHEHILGFALRMFYPILYIFFGGFGVLFIAMTKNLPKHFGNFVVWFTLITGNSLMIALYVMEYYARQNCPVGDSLIDYIKPVSWTCHGITDVQH</sequence>
<dbReference type="OMA" id="KINIYQR"/>
<dbReference type="GO" id="GO:0005789">
    <property type="term" value="C:endoplasmic reticulum membrane"/>
    <property type="evidence" value="ECO:0007669"/>
    <property type="project" value="UniProtKB-SubCell"/>
</dbReference>
<keyword evidence="5" id="KW-0256">Endoplasmic reticulum</keyword>